<evidence type="ECO:0000256" key="1">
    <source>
        <dbReference type="SAM" id="Phobius"/>
    </source>
</evidence>
<name>R7Q6B6_CHOCR</name>
<proteinExistence type="predicted"/>
<dbReference type="KEGG" id="ccp:CHC_T00002350001"/>
<evidence type="ECO:0000313" key="2">
    <source>
        <dbReference type="EMBL" id="CDF33554.1"/>
    </source>
</evidence>
<protein>
    <submittedName>
        <fullName evidence="2">Uncharacterized protein</fullName>
    </submittedName>
</protein>
<dbReference type="AlphaFoldDB" id="R7Q6B6"/>
<dbReference type="RefSeq" id="XP_005713357.1">
    <property type="nucleotide sequence ID" value="XM_005713300.1"/>
</dbReference>
<gene>
    <name evidence="2" type="ORF">CHC_T00002350001</name>
</gene>
<evidence type="ECO:0000313" key="3">
    <source>
        <dbReference type="Proteomes" id="UP000012073"/>
    </source>
</evidence>
<reference evidence="3" key="1">
    <citation type="journal article" date="2013" name="Proc. Natl. Acad. Sci. U.S.A.">
        <title>Genome structure and metabolic features in the red seaweed Chondrus crispus shed light on evolution of the Archaeplastida.</title>
        <authorList>
            <person name="Collen J."/>
            <person name="Porcel B."/>
            <person name="Carre W."/>
            <person name="Ball S.G."/>
            <person name="Chaparro C."/>
            <person name="Tonon T."/>
            <person name="Barbeyron T."/>
            <person name="Michel G."/>
            <person name="Noel B."/>
            <person name="Valentin K."/>
            <person name="Elias M."/>
            <person name="Artiguenave F."/>
            <person name="Arun A."/>
            <person name="Aury J.M."/>
            <person name="Barbosa-Neto J.F."/>
            <person name="Bothwell J.H."/>
            <person name="Bouget F.Y."/>
            <person name="Brillet L."/>
            <person name="Cabello-Hurtado F."/>
            <person name="Capella-Gutierrez S."/>
            <person name="Charrier B."/>
            <person name="Cladiere L."/>
            <person name="Cock J.M."/>
            <person name="Coelho S.M."/>
            <person name="Colleoni C."/>
            <person name="Czjzek M."/>
            <person name="Da Silva C."/>
            <person name="Delage L."/>
            <person name="Denoeud F."/>
            <person name="Deschamps P."/>
            <person name="Dittami S.M."/>
            <person name="Gabaldon T."/>
            <person name="Gachon C.M."/>
            <person name="Groisillier A."/>
            <person name="Herve C."/>
            <person name="Jabbari K."/>
            <person name="Katinka M."/>
            <person name="Kloareg B."/>
            <person name="Kowalczyk N."/>
            <person name="Labadie K."/>
            <person name="Leblanc C."/>
            <person name="Lopez P.J."/>
            <person name="McLachlan D.H."/>
            <person name="Meslet-Cladiere L."/>
            <person name="Moustafa A."/>
            <person name="Nehr Z."/>
            <person name="Nyvall Collen P."/>
            <person name="Panaud O."/>
            <person name="Partensky F."/>
            <person name="Poulain J."/>
            <person name="Rensing S.A."/>
            <person name="Rousvoal S."/>
            <person name="Samson G."/>
            <person name="Symeonidi A."/>
            <person name="Weissenbach J."/>
            <person name="Zambounis A."/>
            <person name="Wincker P."/>
            <person name="Boyen C."/>
        </authorList>
    </citation>
    <scope>NUCLEOTIDE SEQUENCE [LARGE SCALE GENOMIC DNA]</scope>
    <source>
        <strain evidence="3">cv. Stackhouse</strain>
    </source>
</reference>
<keyword evidence="1" id="KW-0812">Transmembrane</keyword>
<accession>R7Q6B6</accession>
<sequence>MHHERFSGESLEFHSERSSSILLARRGYSLLLSATEAFPCCLRNDERDKQDTLTYLHGTSRSSHFYKNHTIILFRSPGMATMAMATNHSSAQPSTPLLPTHYGSACMPPVTTPFPQDADENQLPELSHWYSRPGVRVFFAAWFLFFLLAFAVVVGTVTTARDPSEYPGHDNEYRLSNLLQQRPWSRICIFPFPPQSEPI</sequence>
<organism evidence="2 3">
    <name type="scientific">Chondrus crispus</name>
    <name type="common">Carrageen Irish moss</name>
    <name type="synonym">Polymorpha crispa</name>
    <dbReference type="NCBI Taxonomy" id="2769"/>
    <lineage>
        <taxon>Eukaryota</taxon>
        <taxon>Rhodophyta</taxon>
        <taxon>Florideophyceae</taxon>
        <taxon>Rhodymeniophycidae</taxon>
        <taxon>Gigartinales</taxon>
        <taxon>Gigartinaceae</taxon>
        <taxon>Chondrus</taxon>
    </lineage>
</organism>
<dbReference type="Proteomes" id="UP000012073">
    <property type="component" value="Unassembled WGS sequence"/>
</dbReference>
<dbReference type="GeneID" id="17321086"/>
<feature type="transmembrane region" description="Helical" evidence="1">
    <location>
        <begin position="137"/>
        <end position="157"/>
    </location>
</feature>
<dbReference type="Gramene" id="CDF33554">
    <property type="protein sequence ID" value="CDF33554"/>
    <property type="gene ID" value="CHC_T00002350001"/>
</dbReference>
<keyword evidence="1" id="KW-0472">Membrane</keyword>
<keyword evidence="1" id="KW-1133">Transmembrane helix</keyword>
<keyword evidence="3" id="KW-1185">Reference proteome</keyword>
<dbReference type="EMBL" id="HG001649">
    <property type="protein sequence ID" value="CDF33554.1"/>
    <property type="molecule type" value="Genomic_DNA"/>
</dbReference>